<proteinExistence type="predicted"/>
<sequence>MCLFWHKFSDQLLAEVKPFLVQTLTRVDMESDGRVLHAPTMFSFLARLDSIKLGSARNLPGSTRITALPTGMHVGLLEGGCVVCNSISITRFREQRSHREGGKGQFGGCRQVDNIIKWFLS</sequence>
<organism evidence="1 2">
    <name type="scientific">Daucus carota subsp. sativus</name>
    <name type="common">Carrot</name>
    <dbReference type="NCBI Taxonomy" id="79200"/>
    <lineage>
        <taxon>Eukaryota</taxon>
        <taxon>Viridiplantae</taxon>
        <taxon>Streptophyta</taxon>
        <taxon>Embryophyta</taxon>
        <taxon>Tracheophyta</taxon>
        <taxon>Spermatophyta</taxon>
        <taxon>Magnoliopsida</taxon>
        <taxon>eudicotyledons</taxon>
        <taxon>Gunneridae</taxon>
        <taxon>Pentapetalae</taxon>
        <taxon>asterids</taxon>
        <taxon>campanulids</taxon>
        <taxon>Apiales</taxon>
        <taxon>Apiaceae</taxon>
        <taxon>Apioideae</taxon>
        <taxon>Scandiceae</taxon>
        <taxon>Daucinae</taxon>
        <taxon>Daucus</taxon>
        <taxon>Daucus sect. Daucus</taxon>
    </lineage>
</organism>
<keyword evidence="2" id="KW-1185">Reference proteome</keyword>
<dbReference type="Proteomes" id="UP000077755">
    <property type="component" value="Chromosome 6"/>
</dbReference>
<accession>A0AAF1B209</accession>
<reference evidence="1" key="2">
    <citation type="submission" date="2022-03" db="EMBL/GenBank/DDBJ databases">
        <title>Draft title - Genomic analysis of global carrot germplasm unveils the trajectory of domestication and the origin of high carotenoid orange carrot.</title>
        <authorList>
            <person name="Iorizzo M."/>
            <person name="Ellison S."/>
            <person name="Senalik D."/>
            <person name="Macko-Podgorni A."/>
            <person name="Grzebelus D."/>
            <person name="Bostan H."/>
            <person name="Rolling W."/>
            <person name="Curaba J."/>
            <person name="Simon P."/>
        </authorList>
    </citation>
    <scope>NUCLEOTIDE SEQUENCE</scope>
    <source>
        <tissue evidence="1">Leaf</tissue>
    </source>
</reference>
<gene>
    <name evidence="1" type="ORF">DCAR_0623048</name>
</gene>
<evidence type="ECO:0000313" key="2">
    <source>
        <dbReference type="Proteomes" id="UP000077755"/>
    </source>
</evidence>
<evidence type="ECO:0000313" key="1">
    <source>
        <dbReference type="EMBL" id="WOH03649.1"/>
    </source>
</evidence>
<dbReference type="EMBL" id="CP093348">
    <property type="protein sequence ID" value="WOH03649.1"/>
    <property type="molecule type" value="Genomic_DNA"/>
</dbReference>
<name>A0AAF1B209_DAUCS</name>
<protein>
    <submittedName>
        <fullName evidence="1">Uncharacterized protein</fullName>
    </submittedName>
</protein>
<dbReference type="AlphaFoldDB" id="A0AAF1B209"/>
<reference evidence="1" key="1">
    <citation type="journal article" date="2016" name="Nat. Genet.">
        <title>A high-quality carrot genome assembly provides new insights into carotenoid accumulation and asterid genome evolution.</title>
        <authorList>
            <person name="Iorizzo M."/>
            <person name="Ellison S."/>
            <person name="Senalik D."/>
            <person name="Zeng P."/>
            <person name="Satapoomin P."/>
            <person name="Huang J."/>
            <person name="Bowman M."/>
            <person name="Iovene M."/>
            <person name="Sanseverino W."/>
            <person name="Cavagnaro P."/>
            <person name="Yildiz M."/>
            <person name="Macko-Podgorni A."/>
            <person name="Moranska E."/>
            <person name="Grzebelus E."/>
            <person name="Grzebelus D."/>
            <person name="Ashrafi H."/>
            <person name="Zheng Z."/>
            <person name="Cheng S."/>
            <person name="Spooner D."/>
            <person name="Van Deynze A."/>
            <person name="Simon P."/>
        </authorList>
    </citation>
    <scope>NUCLEOTIDE SEQUENCE</scope>
    <source>
        <tissue evidence="1">Leaf</tissue>
    </source>
</reference>